<keyword evidence="9" id="KW-0862">Zinc</keyword>
<dbReference type="InterPro" id="IPR001214">
    <property type="entry name" value="SET_dom"/>
</dbReference>
<dbReference type="OrthoDB" id="62495at2759"/>
<keyword evidence="4" id="KW-0489">Methyltransferase</keyword>
<keyword evidence="8 12" id="KW-0863">Zinc-finger</keyword>
<dbReference type="GO" id="GO:0005634">
    <property type="term" value="C:nucleus"/>
    <property type="evidence" value="ECO:0007669"/>
    <property type="project" value="UniProtKB-SubCell"/>
</dbReference>
<feature type="compositionally biased region" description="Low complexity" evidence="13">
    <location>
        <begin position="443"/>
        <end position="458"/>
    </location>
</feature>
<evidence type="ECO:0000256" key="11">
    <source>
        <dbReference type="ARBA" id="ARBA00048985"/>
    </source>
</evidence>
<evidence type="ECO:0000256" key="8">
    <source>
        <dbReference type="ARBA" id="ARBA00022771"/>
    </source>
</evidence>
<dbReference type="Gene3D" id="6.10.140.2220">
    <property type="match status" value="1"/>
</dbReference>
<keyword evidence="7" id="KW-0479">Metal-binding</keyword>
<dbReference type="STRING" id="1202772.A0A1V9YH19"/>
<dbReference type="SUPFAM" id="SSF48452">
    <property type="entry name" value="TPR-like"/>
    <property type="match status" value="1"/>
</dbReference>
<dbReference type="GO" id="GO:0008168">
    <property type="term" value="F:methyltransferase activity"/>
    <property type="evidence" value="ECO:0007669"/>
    <property type="project" value="UniProtKB-KW"/>
</dbReference>
<dbReference type="SUPFAM" id="SSF82199">
    <property type="entry name" value="SET domain"/>
    <property type="match status" value="1"/>
</dbReference>
<dbReference type="GO" id="GO:0032259">
    <property type="term" value="P:methylation"/>
    <property type="evidence" value="ECO:0007669"/>
    <property type="project" value="UniProtKB-KW"/>
</dbReference>
<dbReference type="InterPro" id="IPR011011">
    <property type="entry name" value="Znf_FYVE_PHD"/>
</dbReference>
<evidence type="ECO:0000313" key="17">
    <source>
        <dbReference type="Proteomes" id="UP000243579"/>
    </source>
</evidence>
<dbReference type="Proteomes" id="UP000243579">
    <property type="component" value="Unassembled WGS sequence"/>
</dbReference>
<reference evidence="16 17" key="1">
    <citation type="journal article" date="2014" name="Genome Biol. Evol.">
        <title>The secreted proteins of Achlya hypogyna and Thraustotheca clavata identify the ancestral oomycete secretome and reveal gene acquisitions by horizontal gene transfer.</title>
        <authorList>
            <person name="Misner I."/>
            <person name="Blouin N."/>
            <person name="Leonard G."/>
            <person name="Richards T.A."/>
            <person name="Lane C.E."/>
        </authorList>
    </citation>
    <scope>NUCLEOTIDE SEQUENCE [LARGE SCALE GENOMIC DNA]</scope>
    <source>
        <strain evidence="16 17">ATCC 48635</strain>
    </source>
</reference>
<evidence type="ECO:0000313" key="16">
    <source>
        <dbReference type="EMBL" id="OQR85016.1"/>
    </source>
</evidence>
<gene>
    <name evidence="16" type="ORF">ACHHYP_12441</name>
</gene>
<evidence type="ECO:0000256" key="1">
    <source>
        <dbReference type="ARBA" id="ARBA00004123"/>
    </source>
</evidence>
<dbReference type="InterPro" id="IPR011990">
    <property type="entry name" value="TPR-like_helical_dom_sf"/>
</dbReference>
<evidence type="ECO:0000256" key="5">
    <source>
        <dbReference type="ARBA" id="ARBA00022679"/>
    </source>
</evidence>
<dbReference type="EMBL" id="JNBR01001828">
    <property type="protein sequence ID" value="OQR85016.1"/>
    <property type="molecule type" value="Genomic_DNA"/>
</dbReference>
<dbReference type="PROSITE" id="PS50178">
    <property type="entry name" value="ZF_FYVE"/>
    <property type="match status" value="1"/>
</dbReference>
<dbReference type="GO" id="GO:0008270">
    <property type="term" value="F:zinc ion binding"/>
    <property type="evidence" value="ECO:0007669"/>
    <property type="project" value="UniProtKB-KW"/>
</dbReference>
<evidence type="ECO:0000256" key="10">
    <source>
        <dbReference type="ARBA" id="ARBA00023242"/>
    </source>
</evidence>
<evidence type="ECO:0000259" key="14">
    <source>
        <dbReference type="PROSITE" id="PS50178"/>
    </source>
</evidence>
<dbReference type="InterPro" id="IPR052097">
    <property type="entry name" value="SET-MYND_domain_protein"/>
</dbReference>
<keyword evidence="6" id="KW-0949">S-adenosyl-L-methionine</keyword>
<keyword evidence="10" id="KW-0539">Nucleus</keyword>
<dbReference type="GO" id="GO:0042826">
    <property type="term" value="F:histone deacetylase binding"/>
    <property type="evidence" value="ECO:0007669"/>
    <property type="project" value="TreeGrafter"/>
</dbReference>
<dbReference type="Pfam" id="PF00856">
    <property type="entry name" value="SET"/>
    <property type="match status" value="1"/>
</dbReference>
<proteinExistence type="predicted"/>
<dbReference type="CDD" id="cd10536">
    <property type="entry name" value="SET_SMYD4"/>
    <property type="match status" value="1"/>
</dbReference>
<comment type="caution">
    <text evidence="16">The sequence shown here is derived from an EMBL/GenBank/DDBJ whole genome shotgun (WGS) entry which is preliminary data.</text>
</comment>
<evidence type="ECO:0000256" key="7">
    <source>
        <dbReference type="ARBA" id="ARBA00022723"/>
    </source>
</evidence>
<dbReference type="PROSITE" id="PS50280">
    <property type="entry name" value="SET"/>
    <property type="match status" value="1"/>
</dbReference>
<feature type="domain" description="SET" evidence="15">
    <location>
        <begin position="736"/>
        <end position="1097"/>
    </location>
</feature>
<dbReference type="CDD" id="cd00065">
    <property type="entry name" value="FYVE_like_SF"/>
    <property type="match status" value="1"/>
</dbReference>
<comment type="subcellular location">
    <subcellularLocation>
        <location evidence="2">Cytoplasm</location>
    </subcellularLocation>
    <subcellularLocation>
        <location evidence="1">Nucleus</location>
    </subcellularLocation>
</comment>
<evidence type="ECO:0000259" key="15">
    <source>
        <dbReference type="PROSITE" id="PS50280"/>
    </source>
</evidence>
<evidence type="ECO:0000256" key="2">
    <source>
        <dbReference type="ARBA" id="ARBA00004496"/>
    </source>
</evidence>
<comment type="catalytic activity">
    <reaction evidence="11">
        <text>L-lysyl-[protein] + S-adenosyl-L-methionine = N(6)-methyl-L-lysyl-[protein] + S-adenosyl-L-homocysteine + H(+)</text>
        <dbReference type="Rhea" id="RHEA:51736"/>
        <dbReference type="Rhea" id="RHEA-COMP:9752"/>
        <dbReference type="Rhea" id="RHEA-COMP:13053"/>
        <dbReference type="ChEBI" id="CHEBI:15378"/>
        <dbReference type="ChEBI" id="CHEBI:29969"/>
        <dbReference type="ChEBI" id="CHEBI:57856"/>
        <dbReference type="ChEBI" id="CHEBI:59789"/>
        <dbReference type="ChEBI" id="CHEBI:61929"/>
    </reaction>
</comment>
<keyword evidence="5" id="KW-0808">Transferase</keyword>
<dbReference type="Gene3D" id="1.25.40.10">
    <property type="entry name" value="Tetratricopeptide repeat domain"/>
    <property type="match status" value="2"/>
</dbReference>
<dbReference type="PANTHER" id="PTHR46165">
    <property type="entry name" value="SET AND MYND DOMAIN-CONTAINING PROTEIN 4"/>
    <property type="match status" value="1"/>
</dbReference>
<feature type="domain" description="FYVE-type" evidence="14">
    <location>
        <begin position="273"/>
        <end position="339"/>
    </location>
</feature>
<organism evidence="16 17">
    <name type="scientific">Achlya hypogyna</name>
    <name type="common">Oomycete</name>
    <name type="synonym">Protoachlya hypogyna</name>
    <dbReference type="NCBI Taxonomy" id="1202772"/>
    <lineage>
        <taxon>Eukaryota</taxon>
        <taxon>Sar</taxon>
        <taxon>Stramenopiles</taxon>
        <taxon>Oomycota</taxon>
        <taxon>Saprolegniomycetes</taxon>
        <taxon>Saprolegniales</taxon>
        <taxon>Achlyaceae</taxon>
        <taxon>Achlya</taxon>
    </lineage>
</organism>
<dbReference type="SUPFAM" id="SSF57903">
    <property type="entry name" value="FYVE/PHD zinc finger"/>
    <property type="match status" value="1"/>
</dbReference>
<dbReference type="InterPro" id="IPR044421">
    <property type="entry name" value="SMYD4_SET"/>
</dbReference>
<keyword evidence="17" id="KW-1185">Reference proteome</keyword>
<evidence type="ECO:0000256" key="13">
    <source>
        <dbReference type="SAM" id="MobiDB-lite"/>
    </source>
</evidence>
<dbReference type="PANTHER" id="PTHR46165:SF2">
    <property type="entry name" value="SET AND MYND DOMAIN-CONTAINING PROTEIN 4"/>
    <property type="match status" value="1"/>
</dbReference>
<name>A0A1V9YH19_ACHHY</name>
<evidence type="ECO:0000256" key="9">
    <source>
        <dbReference type="ARBA" id="ARBA00022833"/>
    </source>
</evidence>
<sequence>MVAYPRMEFAPETYARHVASMDRTLQRALADTVAWDGGRPPPLDHSWGMPLDKDGWRIYSRTLVQPEGQQYVCTGRLHTTLDALRAALYTERTAHYRAVAAVLYECALLDAAVLNVSLPRTVADPGQFFGVKVLKLQINPVVGDLDRDQHDFVFLEFACTRQDRMGRPVYCVVTEPVSIPDKSKVEANLSVETLSTVKLYRDMGDGNVAVTIKAHIHAAARKQKAAPATMVFWKDMGVYLPRSLTKDLMSVTREAFAFQAVLLTTGTFAMTFSKNNKVCSVCCKGAGLLKRHGHCQHCGEAMCNACTVKLYCVDRPSRKVTDKLMLQEKFCKQCFVEAKTLRQRSHRSGDDCSSVRGNDTVIYLDGPLYCPSDESSRSASVVGSSCSSHDETYSSSVGSMGVGGRKGSVVSTSSAWTSSLKDDAVVRKTGVADIRAPKRAPRRSSAACDSAESSWSSSTKNEMAQRIDEMHASIAHQTHLISSMNQMLVQPRRGYAGAPSSNPYVYQDLPPVQPLQYHELQAESLLPSEYVADAAAKLEMADDRRRYMVSLLPTVLAVLSEPTMLQRLQTAHRAGSSPETTPEACKDRGNALFKTHHFKEAIAAFSEGLRLLTISTTATAELQSILFTNRCASWQALGSWEYAFMDATRAIGSYPPYAKGWFRRAKVLEACIGADPALAAKLCRRVRDDTSPATLARTDLSMAQALVEAPATIDPFAAVTPISLPPPPPVLAQYHEHVVVASSADAGRFLQATRPIAAGTMLLQEAPLAIASLQGPERCAGCLAPCENPVPCDHCTRVQFCGAACAPGHRLECPWALDPPAQLQLRLADQFAEMPPVAANDAACLRSWTRRDVFTLKGLVGAGAFPEPLEVHVAGLLVAIERWAIEPGCVALCVDGEPVGYAHVTRPTVVLAIGVTTAIPPTAVRAWLEAIARRWAEPRLELVATDARVVACMDPTTWQPTGAARFRYAAAKLPALERLQDDVASASPVDLVRRVVGAAALAVLARPSDALALAARLVAVANRVPINQLAITACVTVPGGEIVGVGQARVASGLFPAMAMCNHSCQPNASVQFVGQTLRLVATRAVAQGDEIAISYGPHKSKMATAARRAALQEQYGFRCTCAACEGDDDEDAWAPFLATSRRHQAALAAALDRAESAEELLPLTQAMVAARRQALPPGHAAIAEALDLVARVLATTGDFNAAGDACAEAIAVLERLYEPLDAELGHECFKAAQLYFNAGRWTLAREFSARAAAALALHLPPSDPAREELAAMQRYLASLVTT</sequence>
<feature type="region of interest" description="Disordered" evidence="13">
    <location>
        <begin position="436"/>
        <end position="461"/>
    </location>
</feature>
<dbReference type="GO" id="GO:0005737">
    <property type="term" value="C:cytoplasm"/>
    <property type="evidence" value="ECO:0007669"/>
    <property type="project" value="UniProtKB-SubCell"/>
</dbReference>
<keyword evidence="3" id="KW-0963">Cytoplasm</keyword>
<dbReference type="InterPro" id="IPR046341">
    <property type="entry name" value="SET_dom_sf"/>
</dbReference>
<evidence type="ECO:0000256" key="3">
    <source>
        <dbReference type="ARBA" id="ARBA00022490"/>
    </source>
</evidence>
<evidence type="ECO:0000256" key="4">
    <source>
        <dbReference type="ARBA" id="ARBA00022603"/>
    </source>
</evidence>
<evidence type="ECO:0000256" key="6">
    <source>
        <dbReference type="ARBA" id="ARBA00022691"/>
    </source>
</evidence>
<protein>
    <submittedName>
        <fullName evidence="16">SET and MYND domain-containing protein 4</fullName>
    </submittedName>
</protein>
<dbReference type="InterPro" id="IPR017455">
    <property type="entry name" value="Znf_FYVE-rel"/>
</dbReference>
<accession>A0A1V9YH19</accession>
<dbReference type="Gene3D" id="2.170.270.10">
    <property type="entry name" value="SET domain"/>
    <property type="match status" value="2"/>
</dbReference>
<evidence type="ECO:0000256" key="12">
    <source>
        <dbReference type="PROSITE-ProRule" id="PRU00091"/>
    </source>
</evidence>